<name>A0A0C3H0N4_OIDMZ</name>
<evidence type="ECO:0000259" key="1">
    <source>
        <dbReference type="Pfam" id="PF26082"/>
    </source>
</evidence>
<organism evidence="2 3">
    <name type="scientific">Oidiodendron maius (strain Zn)</name>
    <dbReference type="NCBI Taxonomy" id="913774"/>
    <lineage>
        <taxon>Eukaryota</taxon>
        <taxon>Fungi</taxon>
        <taxon>Dikarya</taxon>
        <taxon>Ascomycota</taxon>
        <taxon>Pezizomycotina</taxon>
        <taxon>Leotiomycetes</taxon>
        <taxon>Leotiomycetes incertae sedis</taxon>
        <taxon>Myxotrichaceae</taxon>
        <taxon>Oidiodendron</taxon>
    </lineage>
</organism>
<sequence length="643" mass="72305">MAKEIENWNIVDVESFYDDRIGQAGVLFEACSNLLRQLINGPAKRHLNAEKYRSLRTDAHRFSLWGDGVGAKHGALDKILADSKHLKNTVIYFLNASWTCLTSLASQFQAPLQLPKLSKESKILQEQVKSGTARAQKSTEGAKKDANQATVDEIDTVVSLIESVGMSDSESSSISSEDEETVEDLKGYIDCLLDLGPALENPAKSLTTEDKICRFTKRKIMRAESRVILAEIISRWPSMNKRFAQRLAEANWKRRERLTAKLEHSQLPDVGEEVVEDEGPVLSAGPSSPTLYSLTINWNPDHNAPSESSLATTFGDEESGFIRRGIPKLPEGHEWGATFKCIVCGDVLRNVDNAARWKKHVFDDLQPYICTYPECANGVNTFASQRAWVKHEFYIHRIAMNWTRPYCPGEIFDTAALGLEHLRRIHKGTDHEDLDVNEFEDLVYATSRRRIRIQPAENQECPFCGSVVADSIIEFGAHVGQHFREIALTAIPVPTVIEPGADFETYGSEDSGADEAANESNELPVDGISNSELLLGWPLDMPTPSLKTVKAEFNSSYQHCVGTTQLHRRCRWSIPRARVHTFLDTLREVQESSNIKRIELNDLEKLARYALCTRWHQYQDTVIAKEWLKEITKSDTEQKGASS</sequence>
<protein>
    <recommendedName>
        <fullName evidence="1">Oxidoreductase acuF-like C2H2 type zinc-finger domain-containing protein</fullName>
    </recommendedName>
</protein>
<gene>
    <name evidence="2" type="ORF">OIDMADRAFT_183504</name>
</gene>
<dbReference type="InterPro" id="IPR058925">
    <property type="entry name" value="zf-C2H2_AcuF"/>
</dbReference>
<reference evidence="3" key="2">
    <citation type="submission" date="2015-01" db="EMBL/GenBank/DDBJ databases">
        <title>Evolutionary Origins and Diversification of the Mycorrhizal Mutualists.</title>
        <authorList>
            <consortium name="DOE Joint Genome Institute"/>
            <consortium name="Mycorrhizal Genomics Consortium"/>
            <person name="Kohler A."/>
            <person name="Kuo A."/>
            <person name="Nagy L.G."/>
            <person name="Floudas D."/>
            <person name="Copeland A."/>
            <person name="Barry K.W."/>
            <person name="Cichocki N."/>
            <person name="Veneault-Fourrey C."/>
            <person name="LaButti K."/>
            <person name="Lindquist E.A."/>
            <person name="Lipzen A."/>
            <person name="Lundell T."/>
            <person name="Morin E."/>
            <person name="Murat C."/>
            <person name="Riley R."/>
            <person name="Ohm R."/>
            <person name="Sun H."/>
            <person name="Tunlid A."/>
            <person name="Henrissat B."/>
            <person name="Grigoriev I.V."/>
            <person name="Hibbett D.S."/>
            <person name="Martin F."/>
        </authorList>
    </citation>
    <scope>NUCLEOTIDE SEQUENCE [LARGE SCALE GENOMIC DNA]</scope>
    <source>
        <strain evidence="3">Zn</strain>
    </source>
</reference>
<dbReference type="AlphaFoldDB" id="A0A0C3H0N4"/>
<keyword evidence="3" id="KW-1185">Reference proteome</keyword>
<dbReference type="HOGENOM" id="CLU_425834_0_0_1"/>
<dbReference type="InParanoid" id="A0A0C3H0N4"/>
<feature type="domain" description="Oxidoreductase acuF-like C2H2 type zinc-finger" evidence="1">
    <location>
        <begin position="336"/>
        <end position="365"/>
    </location>
</feature>
<reference evidence="2 3" key="1">
    <citation type="submission" date="2014-04" db="EMBL/GenBank/DDBJ databases">
        <authorList>
            <consortium name="DOE Joint Genome Institute"/>
            <person name="Kuo A."/>
            <person name="Martino E."/>
            <person name="Perotto S."/>
            <person name="Kohler A."/>
            <person name="Nagy L.G."/>
            <person name="Floudas D."/>
            <person name="Copeland A."/>
            <person name="Barry K.W."/>
            <person name="Cichocki N."/>
            <person name="Veneault-Fourrey C."/>
            <person name="LaButti K."/>
            <person name="Lindquist E.A."/>
            <person name="Lipzen A."/>
            <person name="Lundell T."/>
            <person name="Morin E."/>
            <person name="Murat C."/>
            <person name="Sun H."/>
            <person name="Tunlid A."/>
            <person name="Henrissat B."/>
            <person name="Grigoriev I.V."/>
            <person name="Hibbett D.S."/>
            <person name="Martin F."/>
            <person name="Nordberg H.P."/>
            <person name="Cantor M.N."/>
            <person name="Hua S.X."/>
        </authorList>
    </citation>
    <scope>NUCLEOTIDE SEQUENCE [LARGE SCALE GENOMIC DNA]</scope>
    <source>
        <strain evidence="2 3">Zn</strain>
    </source>
</reference>
<dbReference type="Pfam" id="PF26082">
    <property type="entry name" value="zf-C2H2_AcuF"/>
    <property type="match status" value="1"/>
</dbReference>
<dbReference type="PANTHER" id="PTHR35391:SF7">
    <property type="entry name" value="C2H2-TYPE DOMAIN-CONTAINING PROTEIN"/>
    <property type="match status" value="1"/>
</dbReference>
<proteinExistence type="predicted"/>
<evidence type="ECO:0000313" key="3">
    <source>
        <dbReference type="Proteomes" id="UP000054321"/>
    </source>
</evidence>
<evidence type="ECO:0000313" key="2">
    <source>
        <dbReference type="EMBL" id="KIM96061.1"/>
    </source>
</evidence>
<accession>A0A0C3H0N4</accession>
<dbReference type="PANTHER" id="PTHR35391">
    <property type="entry name" value="C2H2-TYPE DOMAIN-CONTAINING PROTEIN-RELATED"/>
    <property type="match status" value="1"/>
</dbReference>
<dbReference type="EMBL" id="KN832885">
    <property type="protein sequence ID" value="KIM96061.1"/>
    <property type="molecule type" value="Genomic_DNA"/>
</dbReference>
<dbReference type="Proteomes" id="UP000054321">
    <property type="component" value="Unassembled WGS sequence"/>
</dbReference>
<dbReference type="STRING" id="913774.A0A0C3H0N4"/>
<dbReference type="OrthoDB" id="5412071at2759"/>